<comment type="caution">
    <text evidence="2">The sequence shown here is derived from an EMBL/GenBank/DDBJ whole genome shotgun (WGS) entry which is preliminary data.</text>
</comment>
<evidence type="ECO:0000256" key="1">
    <source>
        <dbReference type="SAM" id="Phobius"/>
    </source>
</evidence>
<evidence type="ECO:0000313" key="3">
    <source>
        <dbReference type="Proteomes" id="UP000823405"/>
    </source>
</evidence>
<dbReference type="Proteomes" id="UP000823405">
    <property type="component" value="Unassembled WGS sequence"/>
</dbReference>
<feature type="transmembrane region" description="Helical" evidence="1">
    <location>
        <begin position="6"/>
        <end position="23"/>
    </location>
</feature>
<dbReference type="AlphaFoldDB" id="A0A9P6QUA3"/>
<dbReference type="OrthoDB" id="10490502at2759"/>
<feature type="transmembrane region" description="Helical" evidence="1">
    <location>
        <begin position="55"/>
        <end position="76"/>
    </location>
</feature>
<evidence type="ECO:0000313" key="2">
    <source>
        <dbReference type="EMBL" id="KAG0292369.1"/>
    </source>
</evidence>
<gene>
    <name evidence="2" type="ORF">BGZ97_005616</name>
</gene>
<accession>A0A9P6QUA3</accession>
<keyword evidence="3" id="KW-1185">Reference proteome</keyword>
<sequence>MPLNPFATGAAVIAGAIAGPLMVTNIAGVLVAAGPATLVVTSVAGPVAGVASLSALQTAIATAFGGMAAGVFSVITRGDDDRRHSRASYTESIDRGEGCIGGDDHQATQNTDVKEAVLVVGSKRLE</sequence>
<organism evidence="2 3">
    <name type="scientific">Linnemannia gamsii</name>
    <dbReference type="NCBI Taxonomy" id="64522"/>
    <lineage>
        <taxon>Eukaryota</taxon>
        <taxon>Fungi</taxon>
        <taxon>Fungi incertae sedis</taxon>
        <taxon>Mucoromycota</taxon>
        <taxon>Mortierellomycotina</taxon>
        <taxon>Mortierellomycetes</taxon>
        <taxon>Mortierellales</taxon>
        <taxon>Mortierellaceae</taxon>
        <taxon>Linnemannia</taxon>
    </lineage>
</organism>
<reference evidence="2" key="1">
    <citation type="journal article" date="2020" name="Fungal Divers.">
        <title>Resolving the Mortierellaceae phylogeny through synthesis of multi-gene phylogenetics and phylogenomics.</title>
        <authorList>
            <person name="Vandepol N."/>
            <person name="Liber J."/>
            <person name="Desiro A."/>
            <person name="Na H."/>
            <person name="Kennedy M."/>
            <person name="Barry K."/>
            <person name="Grigoriev I.V."/>
            <person name="Miller A.N."/>
            <person name="O'Donnell K."/>
            <person name="Stajich J.E."/>
            <person name="Bonito G."/>
        </authorList>
    </citation>
    <scope>NUCLEOTIDE SEQUENCE</scope>
    <source>
        <strain evidence="2">NVP60</strain>
    </source>
</reference>
<keyword evidence="1" id="KW-0472">Membrane</keyword>
<keyword evidence="1" id="KW-0812">Transmembrane</keyword>
<proteinExistence type="predicted"/>
<name>A0A9P6QUA3_9FUNG</name>
<keyword evidence="1" id="KW-1133">Transmembrane helix</keyword>
<dbReference type="EMBL" id="JAAAIN010002517">
    <property type="protein sequence ID" value="KAG0292369.1"/>
    <property type="molecule type" value="Genomic_DNA"/>
</dbReference>
<protein>
    <submittedName>
        <fullName evidence="2">Uncharacterized protein</fullName>
    </submittedName>
</protein>